<dbReference type="Proteomes" id="UP000054279">
    <property type="component" value="Unassembled WGS sequence"/>
</dbReference>
<dbReference type="AlphaFoldDB" id="A0A0C9U392"/>
<accession>A0A0C9U392</accession>
<evidence type="ECO:0000313" key="2">
    <source>
        <dbReference type="Proteomes" id="UP000054279"/>
    </source>
</evidence>
<dbReference type="EMBL" id="KN837641">
    <property type="protein sequence ID" value="KIJ23552.1"/>
    <property type="molecule type" value="Genomic_DNA"/>
</dbReference>
<gene>
    <name evidence="1" type="ORF">M422DRAFT_275854</name>
</gene>
<dbReference type="Gene3D" id="3.80.10.10">
    <property type="entry name" value="Ribonuclease Inhibitor"/>
    <property type="match status" value="1"/>
</dbReference>
<dbReference type="SUPFAM" id="SSF52047">
    <property type="entry name" value="RNI-like"/>
    <property type="match status" value="1"/>
</dbReference>
<dbReference type="HOGENOM" id="CLU_1094865_0_0_1"/>
<reference evidence="1 2" key="1">
    <citation type="submission" date="2014-06" db="EMBL/GenBank/DDBJ databases">
        <title>Evolutionary Origins and Diversification of the Mycorrhizal Mutualists.</title>
        <authorList>
            <consortium name="DOE Joint Genome Institute"/>
            <consortium name="Mycorrhizal Genomics Consortium"/>
            <person name="Kohler A."/>
            <person name="Kuo A."/>
            <person name="Nagy L.G."/>
            <person name="Floudas D."/>
            <person name="Copeland A."/>
            <person name="Barry K.W."/>
            <person name="Cichocki N."/>
            <person name="Veneault-Fourrey C."/>
            <person name="LaButti K."/>
            <person name="Lindquist E.A."/>
            <person name="Lipzen A."/>
            <person name="Lundell T."/>
            <person name="Morin E."/>
            <person name="Murat C."/>
            <person name="Riley R."/>
            <person name="Ohm R."/>
            <person name="Sun H."/>
            <person name="Tunlid A."/>
            <person name="Henrissat B."/>
            <person name="Grigoriev I.V."/>
            <person name="Hibbett D.S."/>
            <person name="Martin F."/>
        </authorList>
    </citation>
    <scope>NUCLEOTIDE SEQUENCE [LARGE SCALE GENOMIC DNA]</scope>
    <source>
        <strain evidence="1 2">SS14</strain>
    </source>
</reference>
<keyword evidence="2" id="KW-1185">Reference proteome</keyword>
<proteinExistence type="predicted"/>
<organism evidence="1 2">
    <name type="scientific">Sphaerobolus stellatus (strain SS14)</name>
    <dbReference type="NCBI Taxonomy" id="990650"/>
    <lineage>
        <taxon>Eukaryota</taxon>
        <taxon>Fungi</taxon>
        <taxon>Dikarya</taxon>
        <taxon>Basidiomycota</taxon>
        <taxon>Agaricomycotina</taxon>
        <taxon>Agaricomycetes</taxon>
        <taxon>Phallomycetidae</taxon>
        <taxon>Geastrales</taxon>
        <taxon>Sphaerobolaceae</taxon>
        <taxon>Sphaerobolus</taxon>
    </lineage>
</organism>
<dbReference type="InterPro" id="IPR032675">
    <property type="entry name" value="LRR_dom_sf"/>
</dbReference>
<sequence length="254" mass="29083">MGTRTDTPAMMNMKIEFWALLFNNISRFKQIHILQGLVPMDSLIGPKGGDIYTHRLHASRLQRISFEDALSTNSLTTGSANRKLVVLKLKTLFVGPRSSAWLYMIQYDQSKIEELKVYHKHNLRHFTKVLRGCINLEVCEFYYFSDDNEVSEAVGDLLVPIYLPKLRYLDLSWDYDVEHVDNFLGLLDIPNLEFLDLSSKGLSASINDGLFSLLDSSGIVVQELHLEYIILPLDTLLSVLFQMSLLHTLTITHF</sequence>
<protein>
    <submittedName>
        <fullName evidence="1">Uncharacterized protein</fullName>
    </submittedName>
</protein>
<evidence type="ECO:0000313" key="1">
    <source>
        <dbReference type="EMBL" id="KIJ23552.1"/>
    </source>
</evidence>
<name>A0A0C9U392_SPHS4</name>